<evidence type="ECO:0000256" key="1">
    <source>
        <dbReference type="SAM" id="MobiDB-lite"/>
    </source>
</evidence>
<dbReference type="Proteomes" id="UP000324222">
    <property type="component" value="Unassembled WGS sequence"/>
</dbReference>
<name>A0A5B7H6R1_PORTR</name>
<gene>
    <name evidence="2" type="ORF">E2C01_059634</name>
</gene>
<protein>
    <submittedName>
        <fullName evidence="2">Uncharacterized protein</fullName>
    </submittedName>
</protein>
<reference evidence="2 3" key="1">
    <citation type="submission" date="2019-05" db="EMBL/GenBank/DDBJ databases">
        <title>Another draft genome of Portunus trituberculatus and its Hox gene families provides insights of decapod evolution.</title>
        <authorList>
            <person name="Jeong J.-H."/>
            <person name="Song I."/>
            <person name="Kim S."/>
            <person name="Choi T."/>
            <person name="Kim D."/>
            <person name="Ryu S."/>
            <person name="Kim W."/>
        </authorList>
    </citation>
    <scope>NUCLEOTIDE SEQUENCE [LARGE SCALE GENOMIC DNA]</scope>
    <source>
        <tissue evidence="2">Muscle</tissue>
    </source>
</reference>
<evidence type="ECO:0000313" key="3">
    <source>
        <dbReference type="Proteomes" id="UP000324222"/>
    </source>
</evidence>
<keyword evidence="3" id="KW-1185">Reference proteome</keyword>
<sequence length="90" mass="9708">MIVGNKVDLLPSDGKNHHQKVKDSLIASIEKTPLSQASIKHDLLIIALQPVSACEPMDVCKRGLVAESSSVEKRERGGQASRQRAIGNHA</sequence>
<dbReference type="EMBL" id="VSRR010023451">
    <property type="protein sequence ID" value="MPC65499.1"/>
    <property type="molecule type" value="Genomic_DNA"/>
</dbReference>
<dbReference type="AlphaFoldDB" id="A0A5B7H6R1"/>
<organism evidence="2 3">
    <name type="scientific">Portunus trituberculatus</name>
    <name type="common">Swimming crab</name>
    <name type="synonym">Neptunus trituberculatus</name>
    <dbReference type="NCBI Taxonomy" id="210409"/>
    <lineage>
        <taxon>Eukaryota</taxon>
        <taxon>Metazoa</taxon>
        <taxon>Ecdysozoa</taxon>
        <taxon>Arthropoda</taxon>
        <taxon>Crustacea</taxon>
        <taxon>Multicrustacea</taxon>
        <taxon>Malacostraca</taxon>
        <taxon>Eumalacostraca</taxon>
        <taxon>Eucarida</taxon>
        <taxon>Decapoda</taxon>
        <taxon>Pleocyemata</taxon>
        <taxon>Brachyura</taxon>
        <taxon>Eubrachyura</taxon>
        <taxon>Portunoidea</taxon>
        <taxon>Portunidae</taxon>
        <taxon>Portuninae</taxon>
        <taxon>Portunus</taxon>
    </lineage>
</organism>
<dbReference type="OrthoDB" id="1696305at2759"/>
<feature type="region of interest" description="Disordered" evidence="1">
    <location>
        <begin position="68"/>
        <end position="90"/>
    </location>
</feature>
<evidence type="ECO:0000313" key="2">
    <source>
        <dbReference type="EMBL" id="MPC65499.1"/>
    </source>
</evidence>
<proteinExistence type="predicted"/>
<comment type="caution">
    <text evidence="2">The sequence shown here is derived from an EMBL/GenBank/DDBJ whole genome shotgun (WGS) entry which is preliminary data.</text>
</comment>
<accession>A0A5B7H6R1</accession>